<dbReference type="EMBL" id="JRKL02001411">
    <property type="protein sequence ID" value="KAF3964155.1"/>
    <property type="molecule type" value="Genomic_DNA"/>
</dbReference>
<protein>
    <submittedName>
        <fullName evidence="1">Uncharacterized protein</fullName>
    </submittedName>
</protein>
<dbReference type="AlphaFoldDB" id="A0A8J4R338"/>
<gene>
    <name evidence="1" type="ORF">CMV_011534</name>
</gene>
<evidence type="ECO:0000313" key="2">
    <source>
        <dbReference type="Proteomes" id="UP000737018"/>
    </source>
</evidence>
<proteinExistence type="predicted"/>
<name>A0A8J4R338_9ROSI</name>
<evidence type="ECO:0000313" key="1">
    <source>
        <dbReference type="EMBL" id="KAF3964155.1"/>
    </source>
</evidence>
<keyword evidence="2" id="KW-1185">Reference proteome</keyword>
<sequence>MKVFLYCHLRIERGASSPINKLEGRAIETFVVQSCLGPVGCLSNTDVLLLVAQQNDGCSIMFLFLLFPHSFIRFQSKHLSLDTSVSA</sequence>
<comment type="caution">
    <text evidence="1">The sequence shown here is derived from an EMBL/GenBank/DDBJ whole genome shotgun (WGS) entry which is preliminary data.</text>
</comment>
<organism evidence="1 2">
    <name type="scientific">Castanea mollissima</name>
    <name type="common">Chinese chestnut</name>
    <dbReference type="NCBI Taxonomy" id="60419"/>
    <lineage>
        <taxon>Eukaryota</taxon>
        <taxon>Viridiplantae</taxon>
        <taxon>Streptophyta</taxon>
        <taxon>Embryophyta</taxon>
        <taxon>Tracheophyta</taxon>
        <taxon>Spermatophyta</taxon>
        <taxon>Magnoliopsida</taxon>
        <taxon>eudicotyledons</taxon>
        <taxon>Gunneridae</taxon>
        <taxon>Pentapetalae</taxon>
        <taxon>rosids</taxon>
        <taxon>fabids</taxon>
        <taxon>Fagales</taxon>
        <taxon>Fagaceae</taxon>
        <taxon>Castanea</taxon>
    </lineage>
</organism>
<accession>A0A8J4R338</accession>
<reference evidence="1" key="1">
    <citation type="submission" date="2020-03" db="EMBL/GenBank/DDBJ databases">
        <title>Castanea mollissima Vanexum genome sequencing.</title>
        <authorList>
            <person name="Staton M."/>
        </authorList>
    </citation>
    <scope>NUCLEOTIDE SEQUENCE</scope>
    <source>
        <tissue evidence="1">Leaf</tissue>
    </source>
</reference>
<dbReference type="Proteomes" id="UP000737018">
    <property type="component" value="Unassembled WGS sequence"/>
</dbReference>